<dbReference type="Proteomes" id="UP000295096">
    <property type="component" value="Unassembled WGS sequence"/>
</dbReference>
<sequence>MSGRSCGWTWRLHRPPWRRAEPMATLAPCVWIPGKAEEAAAFYLAAFRRAGQPAEIRGQMRMGAEGSLIAVTVVLAGQEVMLFNPPHEVAHTHAFSLFLTGATQAEVDVLWDGLLEGGKPVQCGWLTDRYGISWQVVPGPVADLLAKADASQAARLNQAIQGMVKIDLPTLQQAFEG</sequence>
<dbReference type="OrthoDB" id="9806473at2"/>
<protein>
    <submittedName>
        <fullName evidence="2">VOC family protein</fullName>
    </submittedName>
</protein>
<dbReference type="InterPro" id="IPR009725">
    <property type="entry name" value="3_dmu_93_MTrfase"/>
</dbReference>
<organism evidence="2 3">
    <name type="scientific">Dankookia rubra</name>
    <dbReference type="NCBI Taxonomy" id="1442381"/>
    <lineage>
        <taxon>Bacteria</taxon>
        <taxon>Pseudomonadati</taxon>
        <taxon>Pseudomonadota</taxon>
        <taxon>Alphaproteobacteria</taxon>
        <taxon>Acetobacterales</taxon>
        <taxon>Roseomonadaceae</taxon>
        <taxon>Dankookia</taxon>
    </lineage>
</organism>
<feature type="domain" description="PhnB-like" evidence="1">
    <location>
        <begin position="26"/>
        <end position="137"/>
    </location>
</feature>
<comment type="caution">
    <text evidence="2">The sequence shown here is derived from an EMBL/GenBank/DDBJ whole genome shotgun (WGS) entry which is preliminary data.</text>
</comment>
<accession>A0A4R5QJT3</accession>
<dbReference type="CDD" id="cd06588">
    <property type="entry name" value="PhnB_like"/>
    <property type="match status" value="1"/>
</dbReference>
<dbReference type="PANTHER" id="PTHR33990">
    <property type="entry name" value="PROTEIN YJDN-RELATED"/>
    <property type="match status" value="1"/>
</dbReference>
<evidence type="ECO:0000259" key="1">
    <source>
        <dbReference type="Pfam" id="PF06983"/>
    </source>
</evidence>
<dbReference type="PIRSF" id="PIRSF021700">
    <property type="entry name" value="3_dmu_93_MTrfase"/>
    <property type="match status" value="1"/>
</dbReference>
<dbReference type="InterPro" id="IPR028973">
    <property type="entry name" value="PhnB-like"/>
</dbReference>
<gene>
    <name evidence="2" type="ORF">E2C06_04940</name>
</gene>
<dbReference type="SUPFAM" id="SSF54593">
    <property type="entry name" value="Glyoxalase/Bleomycin resistance protein/Dihydroxybiphenyl dioxygenase"/>
    <property type="match status" value="1"/>
</dbReference>
<dbReference type="Pfam" id="PF06983">
    <property type="entry name" value="3-dmu-9_3-mt"/>
    <property type="match status" value="1"/>
</dbReference>
<dbReference type="EMBL" id="SMSJ01000004">
    <property type="protein sequence ID" value="TDH63674.1"/>
    <property type="molecule type" value="Genomic_DNA"/>
</dbReference>
<evidence type="ECO:0000313" key="2">
    <source>
        <dbReference type="EMBL" id="TDH63674.1"/>
    </source>
</evidence>
<evidence type="ECO:0000313" key="3">
    <source>
        <dbReference type="Proteomes" id="UP000295096"/>
    </source>
</evidence>
<name>A0A4R5QJT3_9PROT</name>
<keyword evidence="3" id="KW-1185">Reference proteome</keyword>
<reference evidence="2 3" key="1">
    <citation type="journal article" date="2016" name="J. Microbiol.">
        <title>Dankookia rubra gen. nov., sp. nov., an alphaproteobacterium isolated from sediment of a shallow stream.</title>
        <authorList>
            <person name="Kim W.H."/>
            <person name="Kim D.H."/>
            <person name="Kang K."/>
            <person name="Ahn T.Y."/>
        </authorList>
    </citation>
    <scope>NUCLEOTIDE SEQUENCE [LARGE SCALE GENOMIC DNA]</scope>
    <source>
        <strain evidence="2 3">JCM30602</strain>
    </source>
</reference>
<dbReference type="AlphaFoldDB" id="A0A4R5QJT3"/>
<proteinExistence type="predicted"/>
<dbReference type="InterPro" id="IPR029068">
    <property type="entry name" value="Glyas_Bleomycin-R_OHBP_Dase"/>
</dbReference>
<dbReference type="Gene3D" id="3.10.180.10">
    <property type="entry name" value="2,3-Dihydroxybiphenyl 1,2-Dioxygenase, domain 1"/>
    <property type="match status" value="1"/>
</dbReference>